<dbReference type="EMBL" id="CAJFDI010000005">
    <property type="protein sequence ID" value="CAD5231108.1"/>
    <property type="molecule type" value="Genomic_DNA"/>
</dbReference>
<evidence type="ECO:0000313" key="4">
    <source>
        <dbReference type="WBParaSite" id="BXY_0411200.1"/>
    </source>
</evidence>
<evidence type="ECO:0000313" key="3">
    <source>
        <dbReference type="Proteomes" id="UP000659654"/>
    </source>
</evidence>
<dbReference type="Proteomes" id="UP000095284">
    <property type="component" value="Unplaced"/>
</dbReference>
<reference evidence="4" key="1">
    <citation type="submission" date="2016-11" db="UniProtKB">
        <authorList>
            <consortium name="WormBaseParasite"/>
        </authorList>
    </citation>
    <scope>IDENTIFICATION</scope>
</reference>
<dbReference type="Proteomes" id="UP000659654">
    <property type="component" value="Unassembled WGS sequence"/>
</dbReference>
<reference evidence="1" key="2">
    <citation type="submission" date="2020-09" db="EMBL/GenBank/DDBJ databases">
        <authorList>
            <person name="Kikuchi T."/>
        </authorList>
    </citation>
    <scope>NUCLEOTIDE SEQUENCE</scope>
    <source>
        <strain evidence="1">Ka4C1</strain>
    </source>
</reference>
<keyword evidence="3" id="KW-1185">Reference proteome</keyword>
<accession>A0A1I7RTQ7</accession>
<organism evidence="2 4">
    <name type="scientific">Bursaphelenchus xylophilus</name>
    <name type="common">Pinewood nematode worm</name>
    <name type="synonym">Aphelenchoides xylophilus</name>
    <dbReference type="NCBI Taxonomy" id="6326"/>
    <lineage>
        <taxon>Eukaryota</taxon>
        <taxon>Metazoa</taxon>
        <taxon>Ecdysozoa</taxon>
        <taxon>Nematoda</taxon>
        <taxon>Chromadorea</taxon>
        <taxon>Rhabditida</taxon>
        <taxon>Tylenchina</taxon>
        <taxon>Tylenchomorpha</taxon>
        <taxon>Aphelenchoidea</taxon>
        <taxon>Aphelenchoididae</taxon>
        <taxon>Bursaphelenchus</taxon>
    </lineage>
</organism>
<dbReference type="Proteomes" id="UP000582659">
    <property type="component" value="Unassembled WGS sequence"/>
</dbReference>
<dbReference type="WBParaSite" id="BXY_0411200.1">
    <property type="protein sequence ID" value="BXY_0411200.1"/>
    <property type="gene ID" value="BXY_0411200"/>
</dbReference>
<dbReference type="EMBL" id="CAJFCV020000005">
    <property type="protein sequence ID" value="CAG9122212.1"/>
    <property type="molecule type" value="Genomic_DNA"/>
</dbReference>
<name>A0A1I7RTQ7_BURXY</name>
<evidence type="ECO:0000313" key="2">
    <source>
        <dbReference type="Proteomes" id="UP000095284"/>
    </source>
</evidence>
<dbReference type="AlphaFoldDB" id="A0A1I7RTQ7"/>
<gene>
    <name evidence="1" type="ORF">BXYJ_LOCUS11316</name>
</gene>
<proteinExistence type="predicted"/>
<evidence type="ECO:0000313" key="1">
    <source>
        <dbReference type="EMBL" id="CAD5231108.1"/>
    </source>
</evidence>
<sequence length="384" mass="44616">MGSMLAATRDRSELQLRSPNFQLPGNRWVKNSKRKETLRKSSKSVFVHHYVNALKQEKNKFWRPWLINRSFLSAFTESEASSLFIRLHSTSFEISNGFKSLSVLQFRSGDLQRLENYLSFFSPNQNVDFEFDGFLMDPMVAKQCGNVVKEFFALVPTEKFIHLNIHGTLQGYDPDTHSRLSKAFLDGLRGNTDLMNRIDLSCDSRCLQHLSDISVHKLRVEDYGEEANYCNIFRSLKAEIISIPNFPLDIFEDISHEPNEDVKEIVCQLTTGHDKEYYETLLITLSAAFPRLCEFKLEATFSTVDNPDHFEILEEMATDCEILSTLEATFRIMGNIRFYYSDKHECKNYDILNKHGFDKRRKGRSEYMICTGSNVFKLSMWNMV</sequence>
<protein>
    <submittedName>
        <fullName evidence="1">(pine wood nematode) hypothetical protein</fullName>
    </submittedName>
</protein>
<dbReference type="OrthoDB" id="10483463at2759"/>